<protein>
    <submittedName>
        <fullName evidence="1">Uncharacterized protein</fullName>
    </submittedName>
</protein>
<gene>
    <name evidence="1" type="ORF">BDV37DRAFT_223897</name>
</gene>
<dbReference type="Proteomes" id="UP000325579">
    <property type="component" value="Unassembled WGS sequence"/>
</dbReference>
<organism evidence="1 2">
    <name type="scientific">Aspergillus pseudonomiae</name>
    <dbReference type="NCBI Taxonomy" id="1506151"/>
    <lineage>
        <taxon>Eukaryota</taxon>
        <taxon>Fungi</taxon>
        <taxon>Dikarya</taxon>
        <taxon>Ascomycota</taxon>
        <taxon>Pezizomycotina</taxon>
        <taxon>Eurotiomycetes</taxon>
        <taxon>Eurotiomycetidae</taxon>
        <taxon>Eurotiales</taxon>
        <taxon>Aspergillaceae</taxon>
        <taxon>Aspergillus</taxon>
        <taxon>Aspergillus subgen. Circumdati</taxon>
    </lineage>
</organism>
<dbReference type="RefSeq" id="XP_031945195.1">
    <property type="nucleotide sequence ID" value="XM_032080230.1"/>
</dbReference>
<sequence length="179" mass="19596">MIDGCTVEDGGRTQPPDQATQIVERSLAARLTGSDRQCVRGCDELILHRQAGEVFASIATCMGSRSPQLRGTALVHGSRESIPRKKRGLCLSLGGGVCGANPTSLEMKQSIDSAKQMMCSISKAGAWRIYPWDSPSINSQLTVRSKRKEIHDRANDITSDHYRYTYLTHPGLLLVVLLL</sequence>
<accession>A0A5N7DN94</accession>
<proteinExistence type="predicted"/>
<name>A0A5N7DN94_9EURO</name>
<dbReference type="AlphaFoldDB" id="A0A5N7DN94"/>
<evidence type="ECO:0000313" key="1">
    <source>
        <dbReference type="EMBL" id="KAE8407876.1"/>
    </source>
</evidence>
<dbReference type="EMBL" id="ML736746">
    <property type="protein sequence ID" value="KAE8407876.1"/>
    <property type="molecule type" value="Genomic_DNA"/>
</dbReference>
<keyword evidence="2" id="KW-1185">Reference proteome</keyword>
<evidence type="ECO:0000313" key="2">
    <source>
        <dbReference type="Proteomes" id="UP000325579"/>
    </source>
</evidence>
<dbReference type="GeneID" id="43664921"/>
<reference evidence="1 2" key="1">
    <citation type="submission" date="2019-04" db="EMBL/GenBank/DDBJ databases">
        <authorList>
            <consortium name="DOE Joint Genome Institute"/>
            <person name="Mondo S."/>
            <person name="Kjaerbolling I."/>
            <person name="Vesth T."/>
            <person name="Frisvad J.C."/>
            <person name="Nybo J.L."/>
            <person name="Theobald S."/>
            <person name="Kildgaard S."/>
            <person name="Isbrandt T."/>
            <person name="Kuo A."/>
            <person name="Sato A."/>
            <person name="Lyhne E.K."/>
            <person name="Kogle M.E."/>
            <person name="Wiebenga A."/>
            <person name="Kun R.S."/>
            <person name="Lubbers R.J."/>
            <person name="Makela M.R."/>
            <person name="Barry K."/>
            <person name="Chovatia M."/>
            <person name="Clum A."/>
            <person name="Daum C."/>
            <person name="Haridas S."/>
            <person name="He G."/>
            <person name="LaButti K."/>
            <person name="Lipzen A."/>
            <person name="Riley R."/>
            <person name="Salamov A."/>
            <person name="Simmons B.A."/>
            <person name="Magnuson J.K."/>
            <person name="Henrissat B."/>
            <person name="Mortensen U.H."/>
            <person name="Larsen T.O."/>
            <person name="Devries R.P."/>
            <person name="Grigoriev I.V."/>
            <person name="Machida M."/>
            <person name="Baker S.E."/>
            <person name="Andersen M.R."/>
            <person name="Cantor M.N."/>
            <person name="Hua S.X."/>
        </authorList>
    </citation>
    <scope>NUCLEOTIDE SEQUENCE [LARGE SCALE GENOMIC DNA]</scope>
    <source>
        <strain evidence="1 2">CBS 119388</strain>
    </source>
</reference>